<keyword evidence="5" id="KW-0539">Nucleus</keyword>
<evidence type="ECO:0000313" key="9">
    <source>
        <dbReference type="Proteomes" id="UP000077755"/>
    </source>
</evidence>
<dbReference type="KEGG" id="dcr:108206248"/>
<reference evidence="8" key="2">
    <citation type="submission" date="2022-03" db="EMBL/GenBank/DDBJ databases">
        <title>Draft title - Genomic analysis of global carrot germplasm unveils the trajectory of domestication and the origin of high carotenoid orange carrot.</title>
        <authorList>
            <person name="Iorizzo M."/>
            <person name="Ellison S."/>
            <person name="Senalik D."/>
            <person name="Macko-Podgorni A."/>
            <person name="Grzebelus D."/>
            <person name="Bostan H."/>
            <person name="Rolling W."/>
            <person name="Curaba J."/>
            <person name="Simon P."/>
        </authorList>
    </citation>
    <scope>NUCLEOTIDE SEQUENCE</scope>
    <source>
        <tissue evidence="8">Leaf</tissue>
    </source>
</reference>
<organism evidence="8 9">
    <name type="scientific">Daucus carota subsp. sativus</name>
    <name type="common">Carrot</name>
    <dbReference type="NCBI Taxonomy" id="79200"/>
    <lineage>
        <taxon>Eukaryota</taxon>
        <taxon>Viridiplantae</taxon>
        <taxon>Streptophyta</taxon>
        <taxon>Embryophyta</taxon>
        <taxon>Tracheophyta</taxon>
        <taxon>Spermatophyta</taxon>
        <taxon>Magnoliopsida</taxon>
        <taxon>eudicotyledons</taxon>
        <taxon>Gunneridae</taxon>
        <taxon>Pentapetalae</taxon>
        <taxon>asterids</taxon>
        <taxon>campanulids</taxon>
        <taxon>Apiales</taxon>
        <taxon>Apiaceae</taxon>
        <taxon>Apioideae</taxon>
        <taxon>Scandiceae</taxon>
        <taxon>Daucinae</taxon>
        <taxon>Daucus</taxon>
        <taxon>Daucus sect. Daucus</taxon>
    </lineage>
</organism>
<dbReference type="InterPro" id="IPR045843">
    <property type="entry name" value="IND-like"/>
</dbReference>
<dbReference type="GO" id="GO:0000978">
    <property type="term" value="F:RNA polymerase II cis-regulatory region sequence-specific DNA binding"/>
    <property type="evidence" value="ECO:0007669"/>
    <property type="project" value="TreeGrafter"/>
</dbReference>
<evidence type="ECO:0000256" key="1">
    <source>
        <dbReference type="ARBA" id="ARBA00004123"/>
    </source>
</evidence>
<feature type="domain" description="BHLH" evidence="7">
    <location>
        <begin position="312"/>
        <end position="361"/>
    </location>
</feature>
<dbReference type="InterPro" id="IPR045239">
    <property type="entry name" value="bHLH95_bHLH"/>
</dbReference>
<evidence type="ECO:0000313" key="8">
    <source>
        <dbReference type="EMBL" id="WOG89910.1"/>
    </source>
</evidence>
<dbReference type="SUPFAM" id="SSF47459">
    <property type="entry name" value="HLH, helix-loop-helix DNA-binding domain"/>
    <property type="match status" value="1"/>
</dbReference>
<sequence length="429" mass="47670">MADKFQAGVCAENWWMNPYQSNFGSSVCSPIINNMDMFSWPADLDTKARASTDDQSGSANNSEGSIFFQDTQKPLNHDSVEGNLLSVNSGLDLMDNGLSSSITTADWNQALFHDSKRNECNYQHSLQDSLNPSSNYQQAVGVDHFSQIKKDWSPENFSAIDEVTSLDAYKGPTNQGFPVNSSSYGYTSSLIQTLFDTNSDQDTIFGNRSMDYPDTTNLYQEKLNGFLSSSLHKPSPALPKQAPLLDNSTWSSASSNGLFSTPLQSKFLPPTFEEKLSCSNLGVKPNNERIRDMSKVVKNNSSTEPVFKRPRMETPSPLPTFKVRKEKLGDRVTALQQLVSPFGKTDTASVLHEAIEYIKLLHDQVTVLINPYKRGSPIQHEQTLGDPKRADHQELRSRGLCVVPVSSTFPVASETTADFWTPTFGKNFR</sequence>
<name>A0AAF1ARR6_DAUCS</name>
<dbReference type="AlphaFoldDB" id="A0AAF1ARR6"/>
<dbReference type="InterPro" id="IPR036638">
    <property type="entry name" value="HLH_DNA-bd_sf"/>
</dbReference>
<feature type="region of interest" description="Disordered" evidence="6">
    <location>
        <begin position="299"/>
        <end position="319"/>
    </location>
</feature>
<reference evidence="8" key="1">
    <citation type="journal article" date="2016" name="Nat. Genet.">
        <title>A high-quality carrot genome assembly provides new insights into carotenoid accumulation and asterid genome evolution.</title>
        <authorList>
            <person name="Iorizzo M."/>
            <person name="Ellison S."/>
            <person name="Senalik D."/>
            <person name="Zeng P."/>
            <person name="Satapoomin P."/>
            <person name="Huang J."/>
            <person name="Bowman M."/>
            <person name="Iovene M."/>
            <person name="Sanseverino W."/>
            <person name="Cavagnaro P."/>
            <person name="Yildiz M."/>
            <person name="Macko-Podgorni A."/>
            <person name="Moranska E."/>
            <person name="Grzebelus E."/>
            <person name="Grzebelus D."/>
            <person name="Ashrafi H."/>
            <person name="Zheng Z."/>
            <person name="Cheng S."/>
            <person name="Spooner D."/>
            <person name="Van Deynze A."/>
            <person name="Simon P."/>
        </authorList>
    </citation>
    <scope>NUCLEOTIDE SEQUENCE</scope>
    <source>
        <tissue evidence="8">Leaf</tissue>
    </source>
</reference>
<dbReference type="GO" id="GO:0000981">
    <property type="term" value="F:DNA-binding transcription factor activity, RNA polymerase II-specific"/>
    <property type="evidence" value="ECO:0007669"/>
    <property type="project" value="TreeGrafter"/>
</dbReference>
<accession>A0AAF1ARR6</accession>
<evidence type="ECO:0000256" key="4">
    <source>
        <dbReference type="ARBA" id="ARBA00023163"/>
    </source>
</evidence>
<keyword evidence="3" id="KW-0238">DNA-binding</keyword>
<keyword evidence="4" id="KW-0804">Transcription</keyword>
<gene>
    <name evidence="8" type="ORF">DCAR_0209150</name>
</gene>
<dbReference type="InterPro" id="IPR011598">
    <property type="entry name" value="bHLH_dom"/>
</dbReference>
<keyword evidence="9" id="KW-1185">Reference proteome</keyword>
<evidence type="ECO:0000256" key="5">
    <source>
        <dbReference type="ARBA" id="ARBA00023242"/>
    </source>
</evidence>
<dbReference type="Proteomes" id="UP000077755">
    <property type="component" value="Chromosome 2"/>
</dbReference>
<dbReference type="PANTHER" id="PTHR16223:SF238">
    <property type="entry name" value="TRANSCRIPTION FACTOR BHLH114"/>
    <property type="match status" value="1"/>
</dbReference>
<evidence type="ECO:0000259" key="7">
    <source>
        <dbReference type="PROSITE" id="PS50888"/>
    </source>
</evidence>
<dbReference type="GO" id="GO:0046983">
    <property type="term" value="F:protein dimerization activity"/>
    <property type="evidence" value="ECO:0007669"/>
    <property type="project" value="InterPro"/>
</dbReference>
<dbReference type="EMBL" id="CP093344">
    <property type="protein sequence ID" value="WOG89910.1"/>
    <property type="molecule type" value="Genomic_DNA"/>
</dbReference>
<dbReference type="GO" id="GO:0005634">
    <property type="term" value="C:nucleus"/>
    <property type="evidence" value="ECO:0007669"/>
    <property type="project" value="UniProtKB-SubCell"/>
</dbReference>
<evidence type="ECO:0000256" key="2">
    <source>
        <dbReference type="ARBA" id="ARBA00023015"/>
    </source>
</evidence>
<keyword evidence="2" id="KW-0805">Transcription regulation</keyword>
<dbReference type="PROSITE" id="PS50888">
    <property type="entry name" value="BHLH"/>
    <property type="match status" value="1"/>
</dbReference>
<protein>
    <recommendedName>
        <fullName evidence="7">BHLH domain-containing protein</fullName>
    </recommendedName>
</protein>
<dbReference type="CDD" id="cd11393">
    <property type="entry name" value="bHLH_AtbHLH_like"/>
    <property type="match status" value="1"/>
</dbReference>
<proteinExistence type="predicted"/>
<dbReference type="PANTHER" id="PTHR16223">
    <property type="entry name" value="TRANSCRIPTION FACTOR BHLH83-RELATED"/>
    <property type="match status" value="1"/>
</dbReference>
<evidence type="ECO:0000256" key="3">
    <source>
        <dbReference type="ARBA" id="ARBA00023125"/>
    </source>
</evidence>
<evidence type="ECO:0000256" key="6">
    <source>
        <dbReference type="SAM" id="MobiDB-lite"/>
    </source>
</evidence>
<comment type="subcellular location">
    <subcellularLocation>
        <location evidence="1">Nucleus</location>
    </subcellularLocation>
</comment>
<dbReference type="Gene3D" id="4.10.280.10">
    <property type="entry name" value="Helix-loop-helix DNA-binding domain"/>
    <property type="match status" value="1"/>
</dbReference>